<comment type="caution">
    <text evidence="7">The sequence shown here is derived from an EMBL/GenBank/DDBJ whole genome shotgun (WGS) entry which is preliminary data.</text>
</comment>
<dbReference type="SUPFAM" id="SSF103473">
    <property type="entry name" value="MFS general substrate transporter"/>
    <property type="match status" value="1"/>
</dbReference>
<feature type="transmembrane region" description="Helical" evidence="6">
    <location>
        <begin position="407"/>
        <end position="431"/>
    </location>
</feature>
<evidence type="ECO:0000313" key="8">
    <source>
        <dbReference type="Proteomes" id="UP000663853"/>
    </source>
</evidence>
<evidence type="ECO:0000256" key="5">
    <source>
        <dbReference type="SAM" id="MobiDB-lite"/>
    </source>
</evidence>
<feature type="transmembrane region" description="Helical" evidence="6">
    <location>
        <begin position="260"/>
        <end position="283"/>
    </location>
</feature>
<keyword evidence="3 6" id="KW-1133">Transmembrane helix</keyword>
<evidence type="ECO:0000256" key="4">
    <source>
        <dbReference type="ARBA" id="ARBA00023136"/>
    </source>
</evidence>
<keyword evidence="4 6" id="KW-0472">Membrane</keyword>
<reference evidence="7" key="1">
    <citation type="submission" date="2021-01" db="EMBL/GenBank/DDBJ databases">
        <authorList>
            <person name="Kaushik A."/>
        </authorList>
    </citation>
    <scope>NUCLEOTIDE SEQUENCE</scope>
    <source>
        <strain evidence="7">AG6-10EEA</strain>
    </source>
</reference>
<feature type="transmembrane region" description="Helical" evidence="6">
    <location>
        <begin position="220"/>
        <end position="248"/>
    </location>
</feature>
<proteinExistence type="predicted"/>
<dbReference type="InterPro" id="IPR011701">
    <property type="entry name" value="MFS"/>
</dbReference>
<comment type="subcellular location">
    <subcellularLocation>
        <location evidence="1">Membrane</location>
        <topology evidence="1">Multi-pass membrane protein</topology>
    </subcellularLocation>
</comment>
<sequence length="606" mass="65218">MRHTRSSTPDLDGVEEVPFVGDIPTFDTRANTDVFHIAEDAPSRSRSPSPASSAGPRRPWYKSPNPIWLLPMTVIGAMLMAATIAPRQELFIKLACNEIRPEYVLLPPPSSGIFGGDIPHDPQTPIYVPPPPPPNRPAINIPGPDKRCTSDPAVQAASAELQTAMTTGMGVLSCLTTGSWSQLSDRIGRTRVLALSVIGIIFTDVALILVAFYADILPGGFRFLIVGSILNGAFGGFTTSMAVSHAYVSDTVAPASRSRTLSFFTGSLFAGMAIGPTLGAILTQHTNDLLTIFYVATALHIFYAAFSMFIVPESLDVAHRAAAMERYRANQDPNANWFTHIKHAISTFARPLVVFLPHKRSHGKGRDWSLTLIGIAFASAMLNMGSYTFKFQYAIAQFGWGTTELGYWMSIVGVSRAAHLLLILPLILRGLQMLYRGRKHTHIDLFVARASLGLELIGYIALAFITDTTLFAVASSWMSLGGGFAPSVQSIALALSQDQAADNRRTDADPPTPEYGSVSKPDTPPPSSETGTLFGALSVLQAISSQIVGPSLFGLVFVKTIGSAPHAIFWVSVGCIGISLFALGMVRLKKEETVRAEGADEESRLV</sequence>
<feature type="transmembrane region" description="Helical" evidence="6">
    <location>
        <begin position="443"/>
        <end position="465"/>
    </location>
</feature>
<feature type="transmembrane region" description="Helical" evidence="6">
    <location>
        <begin position="289"/>
        <end position="311"/>
    </location>
</feature>
<dbReference type="PANTHER" id="PTHR23507:SF1">
    <property type="entry name" value="FI18259P1-RELATED"/>
    <property type="match status" value="1"/>
</dbReference>
<evidence type="ECO:0000256" key="2">
    <source>
        <dbReference type="ARBA" id="ARBA00022692"/>
    </source>
</evidence>
<evidence type="ECO:0000256" key="3">
    <source>
        <dbReference type="ARBA" id="ARBA00022989"/>
    </source>
</evidence>
<feature type="region of interest" description="Disordered" evidence="5">
    <location>
        <begin position="502"/>
        <end position="529"/>
    </location>
</feature>
<feature type="transmembrane region" description="Helical" evidence="6">
    <location>
        <begin position="368"/>
        <end position="387"/>
    </location>
</feature>
<feature type="transmembrane region" description="Helical" evidence="6">
    <location>
        <begin position="567"/>
        <end position="586"/>
    </location>
</feature>
<dbReference type="EMBL" id="CAJMXA010003884">
    <property type="protein sequence ID" value="CAE6520902.1"/>
    <property type="molecule type" value="Genomic_DNA"/>
</dbReference>
<organism evidence="7 8">
    <name type="scientific">Rhizoctonia solani</name>
    <dbReference type="NCBI Taxonomy" id="456999"/>
    <lineage>
        <taxon>Eukaryota</taxon>
        <taxon>Fungi</taxon>
        <taxon>Dikarya</taxon>
        <taxon>Basidiomycota</taxon>
        <taxon>Agaricomycotina</taxon>
        <taxon>Agaricomycetes</taxon>
        <taxon>Cantharellales</taxon>
        <taxon>Ceratobasidiaceae</taxon>
        <taxon>Rhizoctonia</taxon>
    </lineage>
</organism>
<dbReference type="GO" id="GO:0022857">
    <property type="term" value="F:transmembrane transporter activity"/>
    <property type="evidence" value="ECO:0007669"/>
    <property type="project" value="InterPro"/>
</dbReference>
<dbReference type="AlphaFoldDB" id="A0A8H3DH03"/>
<feature type="region of interest" description="Disordered" evidence="5">
    <location>
        <begin position="36"/>
        <end position="58"/>
    </location>
</feature>
<protein>
    <submittedName>
        <fullName evidence="7">Uncharacterized protein</fullName>
    </submittedName>
</protein>
<dbReference type="Proteomes" id="UP000663853">
    <property type="component" value="Unassembled WGS sequence"/>
</dbReference>
<feature type="compositionally biased region" description="Low complexity" evidence="5">
    <location>
        <begin position="44"/>
        <end position="58"/>
    </location>
</feature>
<dbReference type="GO" id="GO:0016020">
    <property type="term" value="C:membrane"/>
    <property type="evidence" value="ECO:0007669"/>
    <property type="project" value="UniProtKB-SubCell"/>
</dbReference>
<dbReference type="Pfam" id="PF07690">
    <property type="entry name" value="MFS_1"/>
    <property type="match status" value="1"/>
</dbReference>
<dbReference type="Gene3D" id="1.20.1250.20">
    <property type="entry name" value="MFS general substrate transporter like domains"/>
    <property type="match status" value="1"/>
</dbReference>
<keyword evidence="2 6" id="KW-0812">Transmembrane</keyword>
<dbReference type="OrthoDB" id="2011769at2759"/>
<name>A0A8H3DH03_9AGAM</name>
<evidence type="ECO:0000256" key="1">
    <source>
        <dbReference type="ARBA" id="ARBA00004141"/>
    </source>
</evidence>
<gene>
    <name evidence="7" type="ORF">RDB_LOCUS146687</name>
</gene>
<evidence type="ECO:0000256" key="6">
    <source>
        <dbReference type="SAM" id="Phobius"/>
    </source>
</evidence>
<evidence type="ECO:0000313" key="7">
    <source>
        <dbReference type="EMBL" id="CAE6520902.1"/>
    </source>
</evidence>
<accession>A0A8H3DH03</accession>
<feature type="transmembrane region" description="Helical" evidence="6">
    <location>
        <begin position="192"/>
        <end position="214"/>
    </location>
</feature>
<dbReference type="InterPro" id="IPR036259">
    <property type="entry name" value="MFS_trans_sf"/>
</dbReference>
<dbReference type="PANTHER" id="PTHR23507">
    <property type="entry name" value="ZGC:174356"/>
    <property type="match status" value="1"/>
</dbReference>